<dbReference type="PANTHER" id="PTHR12697:SF20">
    <property type="entry name" value="HEAT REPEAT-CONTAINING PROTEIN 4"/>
    <property type="match status" value="1"/>
</dbReference>
<comment type="caution">
    <text evidence="2">The sequence shown here is derived from an EMBL/GenBank/DDBJ whole genome shotgun (WGS) entry which is preliminary data.</text>
</comment>
<accession>A0AAW1ZEV1</accession>
<evidence type="ECO:0000256" key="1">
    <source>
        <dbReference type="SAM" id="MobiDB-lite"/>
    </source>
</evidence>
<dbReference type="InterPro" id="IPR011989">
    <property type="entry name" value="ARM-like"/>
</dbReference>
<dbReference type="PANTHER" id="PTHR12697">
    <property type="entry name" value="PBS LYASE HEAT-LIKE PROTEIN"/>
    <property type="match status" value="1"/>
</dbReference>
<dbReference type="SUPFAM" id="SSF48371">
    <property type="entry name" value="ARM repeat"/>
    <property type="match status" value="1"/>
</dbReference>
<dbReference type="AlphaFoldDB" id="A0AAW1ZEV1"/>
<dbReference type="InterPro" id="IPR016024">
    <property type="entry name" value="ARM-type_fold"/>
</dbReference>
<sequence length="736" mass="83305">MSHKTSQTTMYLQHANWRPEHHSKRREERLYKRFLNNASRSLSFSEEVMYDMGAISYRKFDFGWLFQATGPLAPCTKLKKIKKHGNKNINCNINPLTQEGGRISVQAPSVNTKASFINPSDQNKTCDAFRNTKPVRVLNVHTCLKKSHTEDREAQSSKWQEFGAQNKTSHLLQLRKQHRIPGHVLSPVSINVQNHLNKSATTISIKHIEIPQAPRLQDILNPRAGGHVTENIFKQEIFSGRAVKAEQRWVDQPTSIDYDLKQGLRPPDFSVQEPETPKQSVAELSTLRYAVDKWRSACNIKLPLRSVTIEGLKRALSDPNNTVRLEAIITCASRAVNGPQEELHPGKAAQRSKEWKLKAEPQELHALIVSALEDPVKRVQMAAAVCLYAMRTPNTYARDLLRSMIKQDPCDTGADSWVAAQCLAIDGDASQAVIQRLLSQHFLRDAPSDQEQSMTLLSNISSKTTVVRSLLAEELNSANWKTRVQACTSIAKLRSPVNKDICNKLIHMMWNDWNCAVRHAAALALSELNEAREMHSELSAKLEEGPTAWRVQALILIGQLKIMTPKLLPTFLRCFNDDFVTVRKQACLTAASLMMKDQSILNQLINLMQNEPIWEVKVEAINALKKIGWMNMALQELLMWAVHHEEEPSVRIAACEALSTSDAKGPELQHFLQERYALEANAEVQRHIKGLLKKHGYSLQADESKIHEIKLQVELLCTKHIITQKVLLIEEMGKQQ</sequence>
<feature type="compositionally biased region" description="Polar residues" evidence="1">
    <location>
        <begin position="1"/>
        <end position="11"/>
    </location>
</feature>
<reference evidence="2 3" key="1">
    <citation type="submission" date="2024-05" db="EMBL/GenBank/DDBJ databases">
        <title>A high-quality chromosomal-level genome assembly of Topmouth culter (Culter alburnus).</title>
        <authorList>
            <person name="Zhao H."/>
        </authorList>
    </citation>
    <scope>NUCLEOTIDE SEQUENCE [LARGE SCALE GENOMIC DNA]</scope>
    <source>
        <strain evidence="2">CATC2023</strain>
        <tissue evidence="2">Muscle</tissue>
    </source>
</reference>
<dbReference type="Proteomes" id="UP001479290">
    <property type="component" value="Unassembled WGS sequence"/>
</dbReference>
<dbReference type="GO" id="GO:0016491">
    <property type="term" value="F:oxidoreductase activity"/>
    <property type="evidence" value="ECO:0007669"/>
    <property type="project" value="TreeGrafter"/>
</dbReference>
<feature type="region of interest" description="Disordered" evidence="1">
    <location>
        <begin position="1"/>
        <end position="23"/>
    </location>
</feature>
<evidence type="ECO:0000313" key="3">
    <source>
        <dbReference type="Proteomes" id="UP001479290"/>
    </source>
</evidence>
<evidence type="ECO:0008006" key="4">
    <source>
        <dbReference type="Google" id="ProtNLM"/>
    </source>
</evidence>
<dbReference type="EMBL" id="JAWDJR010000017">
    <property type="protein sequence ID" value="KAK9959880.1"/>
    <property type="molecule type" value="Genomic_DNA"/>
</dbReference>
<gene>
    <name evidence="2" type="ORF">ABG768_009975</name>
</gene>
<proteinExistence type="predicted"/>
<dbReference type="Gene3D" id="1.25.10.10">
    <property type="entry name" value="Leucine-rich Repeat Variant"/>
    <property type="match status" value="2"/>
</dbReference>
<organism evidence="2 3">
    <name type="scientific">Culter alburnus</name>
    <name type="common">Topmouth culter</name>
    <dbReference type="NCBI Taxonomy" id="194366"/>
    <lineage>
        <taxon>Eukaryota</taxon>
        <taxon>Metazoa</taxon>
        <taxon>Chordata</taxon>
        <taxon>Craniata</taxon>
        <taxon>Vertebrata</taxon>
        <taxon>Euteleostomi</taxon>
        <taxon>Actinopterygii</taxon>
        <taxon>Neopterygii</taxon>
        <taxon>Teleostei</taxon>
        <taxon>Ostariophysi</taxon>
        <taxon>Cypriniformes</taxon>
        <taxon>Xenocyprididae</taxon>
        <taxon>Xenocypridinae</taxon>
        <taxon>Culter</taxon>
    </lineage>
</organism>
<name>A0AAW1ZEV1_CULAL</name>
<dbReference type="Pfam" id="PF13646">
    <property type="entry name" value="HEAT_2"/>
    <property type="match status" value="1"/>
</dbReference>
<keyword evidence="3" id="KW-1185">Reference proteome</keyword>
<protein>
    <recommendedName>
        <fullName evidence="4">HEAT repeat-containing protein 4</fullName>
    </recommendedName>
</protein>
<evidence type="ECO:0000313" key="2">
    <source>
        <dbReference type="EMBL" id="KAK9959880.1"/>
    </source>
</evidence>